<dbReference type="OrthoDB" id="9809206at2"/>
<feature type="chain" id="PRO_5003848229" evidence="8">
    <location>
        <begin position="24"/>
        <end position="820"/>
    </location>
</feature>
<dbReference type="InterPro" id="IPR049278">
    <property type="entry name" value="MS_channel_C"/>
</dbReference>
<comment type="subcellular location">
    <subcellularLocation>
        <location evidence="1">Cell membrane</location>
        <topology evidence="1">Multi-pass membrane protein</topology>
    </subcellularLocation>
</comment>
<evidence type="ECO:0000256" key="4">
    <source>
        <dbReference type="ARBA" id="ARBA00022692"/>
    </source>
</evidence>
<feature type="transmembrane region" description="Helical" evidence="7">
    <location>
        <begin position="512"/>
        <end position="536"/>
    </location>
</feature>
<dbReference type="PROSITE" id="PS01246">
    <property type="entry name" value="UPF0003"/>
    <property type="match status" value="1"/>
</dbReference>
<dbReference type="InterPro" id="IPR006685">
    <property type="entry name" value="MscS_channel_2nd"/>
</dbReference>
<feature type="transmembrane region" description="Helical" evidence="7">
    <location>
        <begin position="314"/>
        <end position="333"/>
    </location>
</feature>
<feature type="transmembrane region" description="Helical" evidence="7">
    <location>
        <begin position="369"/>
        <end position="388"/>
    </location>
</feature>
<dbReference type="PATRIC" id="fig|1225176.3.peg.206"/>
<dbReference type="InterPro" id="IPR006686">
    <property type="entry name" value="MscS_channel_CS"/>
</dbReference>
<keyword evidence="4 7" id="KW-0812">Transmembrane</keyword>
<feature type="transmembrane region" description="Helical" evidence="7">
    <location>
        <begin position="454"/>
        <end position="475"/>
    </location>
</feature>
<dbReference type="GO" id="GO:0008381">
    <property type="term" value="F:mechanosensitive monoatomic ion channel activity"/>
    <property type="evidence" value="ECO:0007669"/>
    <property type="project" value="UniProtKB-ARBA"/>
</dbReference>
<dbReference type="Pfam" id="PF21082">
    <property type="entry name" value="MS_channel_3rd"/>
    <property type="match status" value="1"/>
</dbReference>
<evidence type="ECO:0000256" key="2">
    <source>
        <dbReference type="ARBA" id="ARBA00008017"/>
    </source>
</evidence>
<evidence type="ECO:0000256" key="7">
    <source>
        <dbReference type="SAM" id="Phobius"/>
    </source>
</evidence>
<dbReference type="Pfam" id="PF00924">
    <property type="entry name" value="MS_channel_2nd"/>
    <property type="match status" value="1"/>
</dbReference>
<evidence type="ECO:0000256" key="1">
    <source>
        <dbReference type="ARBA" id="ARBA00004651"/>
    </source>
</evidence>
<dbReference type="InterPro" id="IPR011066">
    <property type="entry name" value="MscS_channel_C_sf"/>
</dbReference>
<dbReference type="SUPFAM" id="SSF82689">
    <property type="entry name" value="Mechanosensitive channel protein MscS (YggB), C-terminal domain"/>
    <property type="match status" value="1"/>
</dbReference>
<reference evidence="11 12" key="1">
    <citation type="journal article" date="2012" name="J. Bacteriol.">
        <title>Draft Genome Sequence of Cecembia lonarensis Strain LW9T, Isolated from Lonar Lake, a Haloalkaline Lake in India.</title>
        <authorList>
            <person name="Shivaji S."/>
            <person name="Ara S."/>
            <person name="Singh A."/>
            <person name="Pinnaka A.K."/>
        </authorList>
    </citation>
    <scope>NUCLEOTIDE SEQUENCE [LARGE SCALE GENOMIC DNA]</scope>
    <source>
        <strain evidence="11 12">LW9</strain>
    </source>
</reference>
<dbReference type="RefSeq" id="WP_009183249.1">
    <property type="nucleotide sequence ID" value="NZ_AMGM01000002.1"/>
</dbReference>
<evidence type="ECO:0000259" key="10">
    <source>
        <dbReference type="Pfam" id="PF21082"/>
    </source>
</evidence>
<dbReference type="InterPro" id="IPR011014">
    <property type="entry name" value="MscS_channel_TM-2"/>
</dbReference>
<feature type="transmembrane region" description="Helical" evidence="7">
    <location>
        <begin position="394"/>
        <end position="412"/>
    </location>
</feature>
<dbReference type="Proteomes" id="UP000004478">
    <property type="component" value="Unassembled WGS sequence"/>
</dbReference>
<dbReference type="AlphaFoldDB" id="K1M4G4"/>
<dbReference type="EMBL" id="AMGM01000002">
    <property type="protein sequence ID" value="EKB51144.1"/>
    <property type="molecule type" value="Genomic_DNA"/>
</dbReference>
<evidence type="ECO:0000256" key="6">
    <source>
        <dbReference type="ARBA" id="ARBA00023136"/>
    </source>
</evidence>
<dbReference type="SUPFAM" id="SSF50182">
    <property type="entry name" value="Sm-like ribonucleoproteins"/>
    <property type="match status" value="1"/>
</dbReference>
<evidence type="ECO:0000259" key="9">
    <source>
        <dbReference type="Pfam" id="PF00924"/>
    </source>
</evidence>
<feature type="transmembrane region" description="Helical" evidence="7">
    <location>
        <begin position="623"/>
        <end position="645"/>
    </location>
</feature>
<keyword evidence="5 7" id="KW-1133">Transmembrane helix</keyword>
<comment type="similarity">
    <text evidence="2">Belongs to the MscS (TC 1.A.23) family.</text>
</comment>
<accession>K1M4G4</accession>
<feature type="transmembrane region" description="Helical" evidence="7">
    <location>
        <begin position="274"/>
        <end position="294"/>
    </location>
</feature>
<proteinExistence type="inferred from homology"/>
<dbReference type="PANTHER" id="PTHR30347:SF1">
    <property type="entry name" value="MECHANOSENSITIVE CHANNEL MSCK"/>
    <property type="match status" value="1"/>
</dbReference>
<feature type="transmembrane region" description="Helical" evidence="7">
    <location>
        <begin position="556"/>
        <end position="576"/>
    </location>
</feature>
<dbReference type="InterPro" id="IPR010920">
    <property type="entry name" value="LSM_dom_sf"/>
</dbReference>
<dbReference type="Gene3D" id="2.30.30.60">
    <property type="match status" value="1"/>
</dbReference>
<feature type="signal peptide" evidence="8">
    <location>
        <begin position="1"/>
        <end position="23"/>
    </location>
</feature>
<dbReference type="GO" id="GO:0005886">
    <property type="term" value="C:plasma membrane"/>
    <property type="evidence" value="ECO:0007669"/>
    <property type="project" value="UniProtKB-SubCell"/>
</dbReference>
<evidence type="ECO:0000256" key="5">
    <source>
        <dbReference type="ARBA" id="ARBA00022989"/>
    </source>
</evidence>
<gene>
    <name evidence="11" type="primary">kefA_1</name>
    <name evidence="11" type="ORF">B879_00195</name>
</gene>
<evidence type="ECO:0000313" key="11">
    <source>
        <dbReference type="EMBL" id="EKB51144.1"/>
    </source>
</evidence>
<comment type="caution">
    <text evidence="11">The sequence shown here is derived from an EMBL/GenBank/DDBJ whole genome shotgun (WGS) entry which is preliminary data.</text>
</comment>
<dbReference type="InterPro" id="IPR023408">
    <property type="entry name" value="MscS_beta-dom_sf"/>
</dbReference>
<keyword evidence="12" id="KW-1185">Reference proteome</keyword>
<dbReference type="InterPro" id="IPR052702">
    <property type="entry name" value="MscS-like_channel"/>
</dbReference>
<organism evidence="11 12">
    <name type="scientific">Cecembia lonarensis (strain CCUG 58316 / KCTC 22772 / LW9)</name>
    <dbReference type="NCBI Taxonomy" id="1225176"/>
    <lineage>
        <taxon>Bacteria</taxon>
        <taxon>Pseudomonadati</taxon>
        <taxon>Bacteroidota</taxon>
        <taxon>Cytophagia</taxon>
        <taxon>Cytophagales</taxon>
        <taxon>Cyclobacteriaceae</taxon>
        <taxon>Cecembia</taxon>
    </lineage>
</organism>
<feature type="transmembrane region" description="Helical" evidence="7">
    <location>
        <begin position="424"/>
        <end position="442"/>
    </location>
</feature>
<dbReference type="Gene3D" id="3.30.70.100">
    <property type="match status" value="1"/>
</dbReference>
<evidence type="ECO:0000256" key="3">
    <source>
        <dbReference type="ARBA" id="ARBA00022475"/>
    </source>
</evidence>
<name>K1M4G4_CECL9</name>
<sequence>MHIFFKIVLVFCSILLSTSSLYAQGTPTTSSPIDSLILVEEEEGIQEKEKIDRVTLEENIKKAQTYTIALNRINQRVNDFMDTASIDKAIPSAERYLEVVGRRLENQDVKINIRYLNALENWLNYIVSDLNEADGKITRRVDELFSARLKVDSIKQDEIMRISFRDTTLLPEYQLTLSNLNTNLLRVDSTLNARRLLVAGYRSKVSSLLINLNLLEEKILSQKRVLERALFEKETNYIWEPREFPSTERLIFIFRDSFRFNLNITRNYINKHPFISITLLLSIFLLTYWVKKYLISIQAEKDFSALILKRFKYVNRYPFLSSVLVILAIAPFFFPNPPISFFAFILILKVSISGVLLRKRVGSDSMKIWWILFALFLISVASNLYWEVAYQERWHLLAFNLLGIYLGWKLIYLEKEKEEALPQYIPLVAKIYIAFCFIAILANVLGRFSLGKMIGITATLSLMHAVPLIIFIAIIKELIYLRVEVGRSNESGFTSVIDFYNIQKRVNRIASYLAVFIWGYFFLESLGILETILFGVEQFLIKPRSIMNASFTFGQIGIFILILYIAVFLANVVAYISSLRDQQTGNLRGKKLGSTVLLIRLALLITGFLIAAAASGISLDKIAIILGAFSLGISFGLQTIVNNLVSGVILAFEKPIQIGDTVQVGNVEGIVKDIGIRASKIKNWDGAEVIIPNGDLLAQSLTNWTLSDKQRRVELIIGVSYNADMDQVTQLIQKQLEVEGILNSPPSRVLLQTFADNSVNFRVLFWVEDIDVWITIRDRVMRGIFKSFKEHGVEIPFPQRDLHVKSFPGLIQEKVFKADD</sequence>
<protein>
    <submittedName>
        <fullName evidence="11">Potassium efflux system KefA</fullName>
    </submittedName>
</protein>
<keyword evidence="3" id="KW-1003">Cell membrane</keyword>
<dbReference type="Gene3D" id="1.10.287.1260">
    <property type="match status" value="1"/>
</dbReference>
<feature type="transmembrane region" description="Helical" evidence="7">
    <location>
        <begin position="597"/>
        <end position="617"/>
    </location>
</feature>
<dbReference type="SUPFAM" id="SSF82861">
    <property type="entry name" value="Mechanosensitive channel protein MscS (YggB), transmembrane region"/>
    <property type="match status" value="1"/>
</dbReference>
<feature type="domain" description="Mechanosensitive ion channel MscS C-terminal" evidence="10">
    <location>
        <begin position="713"/>
        <end position="795"/>
    </location>
</feature>
<feature type="transmembrane region" description="Helical" evidence="7">
    <location>
        <begin position="339"/>
        <end position="357"/>
    </location>
</feature>
<feature type="domain" description="Mechanosensitive ion channel MscS" evidence="9">
    <location>
        <begin position="639"/>
        <end position="705"/>
    </location>
</feature>
<dbReference type="PANTHER" id="PTHR30347">
    <property type="entry name" value="POTASSIUM CHANNEL RELATED"/>
    <property type="match status" value="1"/>
</dbReference>
<evidence type="ECO:0000256" key="8">
    <source>
        <dbReference type="SAM" id="SignalP"/>
    </source>
</evidence>
<keyword evidence="6 7" id="KW-0472">Membrane</keyword>
<evidence type="ECO:0000313" key="12">
    <source>
        <dbReference type="Proteomes" id="UP000004478"/>
    </source>
</evidence>
<keyword evidence="8" id="KW-0732">Signal</keyword>